<comment type="function">
    <text evidence="8">Ferredoxins are iron-sulfur proteins that transfer electrons in a wide variety of metabolic reactions.</text>
</comment>
<dbReference type="GO" id="GO:0009055">
    <property type="term" value="F:electron transfer activity"/>
    <property type="evidence" value="ECO:0007669"/>
    <property type="project" value="UniProtKB-UniRule"/>
</dbReference>
<evidence type="ECO:0000256" key="3">
    <source>
        <dbReference type="ARBA" id="ARBA00022723"/>
    </source>
</evidence>
<keyword evidence="6 8" id="KW-0408">Iron</keyword>
<dbReference type="Proteomes" id="UP000192731">
    <property type="component" value="Unassembled WGS sequence"/>
</dbReference>
<evidence type="ECO:0000256" key="7">
    <source>
        <dbReference type="ARBA" id="ARBA00023014"/>
    </source>
</evidence>
<dbReference type="AlphaFoldDB" id="A0A1W1UGP1"/>
<dbReference type="PANTHER" id="PTHR43687">
    <property type="entry name" value="ADENYLYLSULFATE REDUCTASE, BETA SUBUNIT"/>
    <property type="match status" value="1"/>
</dbReference>
<protein>
    <recommendedName>
        <fullName evidence="8">Ferredoxin</fullName>
    </recommendedName>
</protein>
<evidence type="ECO:0000256" key="6">
    <source>
        <dbReference type="ARBA" id="ARBA00023004"/>
    </source>
</evidence>
<dbReference type="InterPro" id="IPR017896">
    <property type="entry name" value="4Fe4S_Fe-S-bd"/>
</dbReference>
<name>A0A1W1UGP1_DESTI</name>
<keyword evidence="1 8" id="KW-0813">Transport</keyword>
<reference evidence="10 11" key="1">
    <citation type="submission" date="2017-04" db="EMBL/GenBank/DDBJ databases">
        <authorList>
            <person name="Afonso C.L."/>
            <person name="Miller P.J."/>
            <person name="Scott M.A."/>
            <person name="Spackman E."/>
            <person name="Goraichik I."/>
            <person name="Dimitrov K.M."/>
            <person name="Suarez D.L."/>
            <person name="Swayne D.E."/>
        </authorList>
    </citation>
    <scope>NUCLEOTIDE SEQUENCE [LARGE SCALE GENOMIC DNA]</scope>
    <source>
        <strain evidence="10 11">DSM 11270</strain>
    </source>
</reference>
<evidence type="ECO:0000256" key="1">
    <source>
        <dbReference type="ARBA" id="ARBA00022448"/>
    </source>
</evidence>
<dbReference type="PANTHER" id="PTHR43687:SF6">
    <property type="entry name" value="L-ASPARTATE SEMIALDEHYDE SULFURTRANSFERASE IRON-SULFUR SUBUNIT"/>
    <property type="match status" value="1"/>
</dbReference>
<evidence type="ECO:0000259" key="9">
    <source>
        <dbReference type="PROSITE" id="PS51379"/>
    </source>
</evidence>
<dbReference type="Gene3D" id="3.30.70.20">
    <property type="match status" value="2"/>
</dbReference>
<dbReference type="InterPro" id="IPR017900">
    <property type="entry name" value="4Fe4S_Fe_S_CS"/>
</dbReference>
<evidence type="ECO:0000313" key="11">
    <source>
        <dbReference type="Proteomes" id="UP000192731"/>
    </source>
</evidence>
<dbReference type="InterPro" id="IPR050572">
    <property type="entry name" value="Fe-S_Ferredoxin"/>
</dbReference>
<proteinExistence type="predicted"/>
<evidence type="ECO:0000313" key="10">
    <source>
        <dbReference type="EMBL" id="SMB80240.1"/>
    </source>
</evidence>
<keyword evidence="4" id="KW-0677">Repeat</keyword>
<keyword evidence="11" id="KW-1185">Reference proteome</keyword>
<keyword evidence="5 8" id="KW-0249">Electron transport</keyword>
<dbReference type="EMBL" id="FWWT01000005">
    <property type="protein sequence ID" value="SMB80240.1"/>
    <property type="molecule type" value="Genomic_DNA"/>
</dbReference>
<dbReference type="PROSITE" id="PS51379">
    <property type="entry name" value="4FE4S_FER_2"/>
    <property type="match status" value="2"/>
</dbReference>
<dbReference type="InterPro" id="IPR001080">
    <property type="entry name" value="3Fe4S_ferredoxin"/>
</dbReference>
<keyword evidence="2" id="KW-0004">4Fe-4S</keyword>
<keyword evidence="7 8" id="KW-0411">Iron-sulfur</keyword>
<gene>
    <name evidence="10" type="ORF">SAMN00017405_0852</name>
</gene>
<feature type="domain" description="4Fe-4S ferredoxin-type" evidence="9">
    <location>
        <begin position="2"/>
        <end position="31"/>
    </location>
</feature>
<organism evidence="10 11">
    <name type="scientific">Desulfonispora thiosulfatigenes DSM 11270</name>
    <dbReference type="NCBI Taxonomy" id="656914"/>
    <lineage>
        <taxon>Bacteria</taxon>
        <taxon>Bacillati</taxon>
        <taxon>Bacillota</taxon>
        <taxon>Clostridia</taxon>
        <taxon>Eubacteriales</taxon>
        <taxon>Peptococcaceae</taxon>
        <taxon>Desulfonispora</taxon>
    </lineage>
</organism>
<dbReference type="RefSeq" id="WP_084051954.1">
    <property type="nucleotide sequence ID" value="NZ_FWWT01000005.1"/>
</dbReference>
<dbReference type="STRING" id="656914.SAMN00017405_0852"/>
<dbReference type="OrthoDB" id="9807879at2"/>
<dbReference type="PRINTS" id="PR00352">
    <property type="entry name" value="3FE4SFRDOXIN"/>
</dbReference>
<evidence type="ECO:0000256" key="5">
    <source>
        <dbReference type="ARBA" id="ARBA00022982"/>
    </source>
</evidence>
<dbReference type="Pfam" id="PF14697">
    <property type="entry name" value="Fer4_21"/>
    <property type="match status" value="1"/>
</dbReference>
<dbReference type="SUPFAM" id="SSF54862">
    <property type="entry name" value="4Fe-4S ferredoxins"/>
    <property type="match status" value="1"/>
</dbReference>
<sequence>MFMVTVDEEKCVGCGECISACPAQVFVLTDDKAIVTENECMGCQTCIAICPNEAITLDEY</sequence>
<evidence type="ECO:0000256" key="4">
    <source>
        <dbReference type="ARBA" id="ARBA00022737"/>
    </source>
</evidence>
<dbReference type="GO" id="GO:0051539">
    <property type="term" value="F:4 iron, 4 sulfur cluster binding"/>
    <property type="evidence" value="ECO:0007669"/>
    <property type="project" value="UniProtKB-KW"/>
</dbReference>
<keyword evidence="3 8" id="KW-0479">Metal-binding</keyword>
<feature type="domain" description="4Fe-4S ferredoxin-type" evidence="9">
    <location>
        <begin position="32"/>
        <end position="60"/>
    </location>
</feature>
<evidence type="ECO:0000256" key="8">
    <source>
        <dbReference type="RuleBase" id="RU368020"/>
    </source>
</evidence>
<evidence type="ECO:0000256" key="2">
    <source>
        <dbReference type="ARBA" id="ARBA00022485"/>
    </source>
</evidence>
<accession>A0A1W1UGP1</accession>
<dbReference type="PROSITE" id="PS00198">
    <property type="entry name" value="4FE4S_FER_1"/>
    <property type="match status" value="1"/>
</dbReference>
<dbReference type="GO" id="GO:0005506">
    <property type="term" value="F:iron ion binding"/>
    <property type="evidence" value="ECO:0007669"/>
    <property type="project" value="UniProtKB-UniRule"/>
</dbReference>